<evidence type="ECO:0000256" key="4">
    <source>
        <dbReference type="ARBA" id="ARBA00022448"/>
    </source>
</evidence>
<keyword evidence="7" id="KW-0029">Amino-acid transport</keyword>
<dbReference type="RefSeq" id="WP_092495706.1">
    <property type="nucleotide sequence ID" value="NZ_FOFG01000003.1"/>
</dbReference>
<organism evidence="12 13">
    <name type="scientific">Faunimonas pinastri</name>
    <dbReference type="NCBI Taxonomy" id="1855383"/>
    <lineage>
        <taxon>Bacteria</taxon>
        <taxon>Pseudomonadati</taxon>
        <taxon>Pseudomonadota</taxon>
        <taxon>Alphaproteobacteria</taxon>
        <taxon>Hyphomicrobiales</taxon>
        <taxon>Afifellaceae</taxon>
        <taxon>Faunimonas</taxon>
    </lineage>
</organism>
<evidence type="ECO:0000259" key="11">
    <source>
        <dbReference type="PROSITE" id="PS50928"/>
    </source>
</evidence>
<evidence type="ECO:0000256" key="2">
    <source>
        <dbReference type="ARBA" id="ARBA00004429"/>
    </source>
</evidence>
<proteinExistence type="inferred from homology"/>
<dbReference type="PANTHER" id="PTHR30614:SF20">
    <property type="entry name" value="GLUTAMINE TRANSPORT SYSTEM PERMEASE PROTEIN GLNP"/>
    <property type="match status" value="1"/>
</dbReference>
<feature type="transmembrane region" description="Helical" evidence="10">
    <location>
        <begin position="184"/>
        <end position="208"/>
    </location>
</feature>
<protein>
    <submittedName>
        <fullName evidence="12">Polar amino acid transport system permease protein/cystine transport system permease protein</fullName>
    </submittedName>
</protein>
<dbReference type="EMBL" id="FOFG01000003">
    <property type="protein sequence ID" value="SEQ21450.1"/>
    <property type="molecule type" value="Genomic_DNA"/>
</dbReference>
<dbReference type="GO" id="GO:0043190">
    <property type="term" value="C:ATP-binding cassette (ABC) transporter complex"/>
    <property type="evidence" value="ECO:0007669"/>
    <property type="project" value="InterPro"/>
</dbReference>
<dbReference type="InterPro" id="IPR000515">
    <property type="entry name" value="MetI-like"/>
</dbReference>
<feature type="transmembrane region" description="Helical" evidence="10">
    <location>
        <begin position="53"/>
        <end position="76"/>
    </location>
</feature>
<sequence>MDMTLLKEYAPSLLQGFLVTLWLSFISIVLATIIGMGIALMRTSRLGWVAWPAAIYVNLFRVIPALLVLFFAFYALPQFHLRLSPLTAASIGLTLVGAAYMSEDIRGSLSAIDAGQFRAAEALGLSYAHTLRRIIIPQAIPILIPPYITRAIIMVKGTSLASMVAVGDLTGQSVRATSITYQPFMFLTIAGALYLVISGALAGFQAWAERRLARPARRGAAEVEALPA</sequence>
<accession>A0A1H9E6V3</accession>
<dbReference type="PANTHER" id="PTHR30614">
    <property type="entry name" value="MEMBRANE COMPONENT OF AMINO ACID ABC TRANSPORTER"/>
    <property type="match status" value="1"/>
</dbReference>
<keyword evidence="9 10" id="KW-0472">Membrane</keyword>
<dbReference type="InterPro" id="IPR010065">
    <property type="entry name" value="AA_ABC_transptr_permease_3TM"/>
</dbReference>
<dbReference type="GO" id="GO:0022857">
    <property type="term" value="F:transmembrane transporter activity"/>
    <property type="evidence" value="ECO:0007669"/>
    <property type="project" value="InterPro"/>
</dbReference>
<comment type="subcellular location">
    <subcellularLocation>
        <location evidence="2">Cell inner membrane</location>
        <topology evidence="2">Multi-pass membrane protein</topology>
    </subcellularLocation>
    <subcellularLocation>
        <location evidence="10">Cell membrane</location>
        <topology evidence="10">Multi-pass membrane protein</topology>
    </subcellularLocation>
</comment>
<dbReference type="InterPro" id="IPR043429">
    <property type="entry name" value="ArtM/GltK/GlnP/TcyL/YhdX-like"/>
</dbReference>
<dbReference type="Proteomes" id="UP000199647">
    <property type="component" value="Unassembled WGS sequence"/>
</dbReference>
<keyword evidence="5" id="KW-1003">Cell membrane</keyword>
<evidence type="ECO:0000256" key="3">
    <source>
        <dbReference type="ARBA" id="ARBA00010072"/>
    </source>
</evidence>
<dbReference type="Gene3D" id="1.10.3720.10">
    <property type="entry name" value="MetI-like"/>
    <property type="match status" value="1"/>
</dbReference>
<evidence type="ECO:0000313" key="12">
    <source>
        <dbReference type="EMBL" id="SEQ21450.1"/>
    </source>
</evidence>
<feature type="transmembrane region" description="Helical" evidence="10">
    <location>
        <begin position="20"/>
        <end position="41"/>
    </location>
</feature>
<name>A0A1H9E6V3_9HYPH</name>
<keyword evidence="4 10" id="KW-0813">Transport</keyword>
<dbReference type="OrthoDB" id="9814550at2"/>
<dbReference type="NCBIfam" id="TIGR01726">
    <property type="entry name" value="HEQRo_perm_3TM"/>
    <property type="match status" value="1"/>
</dbReference>
<evidence type="ECO:0000256" key="7">
    <source>
        <dbReference type="ARBA" id="ARBA00022970"/>
    </source>
</evidence>
<evidence type="ECO:0000256" key="9">
    <source>
        <dbReference type="ARBA" id="ARBA00023136"/>
    </source>
</evidence>
<dbReference type="AlphaFoldDB" id="A0A1H9E6V3"/>
<dbReference type="STRING" id="1855383.SAMN05216548_10384"/>
<keyword evidence="6 10" id="KW-0812">Transmembrane</keyword>
<reference evidence="12 13" key="1">
    <citation type="submission" date="2016-10" db="EMBL/GenBank/DDBJ databases">
        <authorList>
            <person name="de Groot N.N."/>
        </authorList>
    </citation>
    <scope>NUCLEOTIDE SEQUENCE [LARGE SCALE GENOMIC DNA]</scope>
    <source>
        <strain evidence="12 13">A52C2</strain>
    </source>
</reference>
<comment type="function">
    <text evidence="1">Part of the binding-protein-dependent transport system for glutamine; probably responsible for the translocation of the substrate across the membrane.</text>
</comment>
<evidence type="ECO:0000256" key="10">
    <source>
        <dbReference type="RuleBase" id="RU363032"/>
    </source>
</evidence>
<dbReference type="PROSITE" id="PS50928">
    <property type="entry name" value="ABC_TM1"/>
    <property type="match status" value="1"/>
</dbReference>
<keyword evidence="13" id="KW-1185">Reference proteome</keyword>
<dbReference type="SUPFAM" id="SSF161098">
    <property type="entry name" value="MetI-like"/>
    <property type="match status" value="1"/>
</dbReference>
<keyword evidence="8 10" id="KW-1133">Transmembrane helix</keyword>
<evidence type="ECO:0000256" key="6">
    <source>
        <dbReference type="ARBA" id="ARBA00022692"/>
    </source>
</evidence>
<feature type="domain" description="ABC transmembrane type-1" evidence="11">
    <location>
        <begin position="17"/>
        <end position="205"/>
    </location>
</feature>
<evidence type="ECO:0000256" key="8">
    <source>
        <dbReference type="ARBA" id="ARBA00022989"/>
    </source>
</evidence>
<dbReference type="GO" id="GO:0006865">
    <property type="term" value="P:amino acid transport"/>
    <property type="evidence" value="ECO:0007669"/>
    <property type="project" value="UniProtKB-KW"/>
</dbReference>
<gene>
    <name evidence="12" type="ORF">SAMN05216548_10384</name>
</gene>
<feature type="transmembrane region" description="Helical" evidence="10">
    <location>
        <begin position="82"/>
        <end position="101"/>
    </location>
</feature>
<evidence type="ECO:0000256" key="5">
    <source>
        <dbReference type="ARBA" id="ARBA00022475"/>
    </source>
</evidence>
<dbReference type="Pfam" id="PF00528">
    <property type="entry name" value="BPD_transp_1"/>
    <property type="match status" value="1"/>
</dbReference>
<evidence type="ECO:0000256" key="1">
    <source>
        <dbReference type="ARBA" id="ARBA00003159"/>
    </source>
</evidence>
<dbReference type="CDD" id="cd06261">
    <property type="entry name" value="TM_PBP2"/>
    <property type="match status" value="1"/>
</dbReference>
<dbReference type="InterPro" id="IPR035906">
    <property type="entry name" value="MetI-like_sf"/>
</dbReference>
<comment type="similarity">
    <text evidence="3">Belongs to the binding-protein-dependent transport system permease family. HisMQ subfamily.</text>
</comment>
<evidence type="ECO:0000313" key="13">
    <source>
        <dbReference type="Proteomes" id="UP000199647"/>
    </source>
</evidence>